<feature type="domain" description="PHD-type" evidence="7">
    <location>
        <begin position="297"/>
        <end position="347"/>
    </location>
</feature>
<dbReference type="PROSITE" id="PS01359">
    <property type="entry name" value="ZF_PHD_1"/>
    <property type="match status" value="1"/>
</dbReference>
<gene>
    <name evidence="8" type="primary">PHF12</name>
    <name evidence="8" type="ORF">Bhyg_13984</name>
</gene>
<dbReference type="GO" id="GO:0008270">
    <property type="term" value="F:zinc ion binding"/>
    <property type="evidence" value="ECO:0007669"/>
    <property type="project" value="UniProtKB-KW"/>
</dbReference>
<dbReference type="InterPro" id="IPR013083">
    <property type="entry name" value="Znf_RING/FYVE/PHD"/>
</dbReference>
<keyword evidence="2 4" id="KW-0863">Zinc-finger</keyword>
<keyword evidence="1" id="KW-0479">Metal-binding</keyword>
<dbReference type="InterPro" id="IPR001965">
    <property type="entry name" value="Znf_PHD"/>
</dbReference>
<dbReference type="Pfam" id="PF16737">
    <property type="entry name" value="PHF12_MRG_bd"/>
    <property type="match status" value="1"/>
</dbReference>
<dbReference type="CDD" id="cd15533">
    <property type="entry name" value="PHD1_PHF12"/>
    <property type="match status" value="1"/>
</dbReference>
<dbReference type="InterPro" id="IPR038098">
    <property type="entry name" value="PHF12_MRG-bd_sf"/>
</dbReference>
<organism evidence="8 9">
    <name type="scientific">Pseudolycoriella hygida</name>
    <dbReference type="NCBI Taxonomy" id="35572"/>
    <lineage>
        <taxon>Eukaryota</taxon>
        <taxon>Metazoa</taxon>
        <taxon>Ecdysozoa</taxon>
        <taxon>Arthropoda</taxon>
        <taxon>Hexapoda</taxon>
        <taxon>Insecta</taxon>
        <taxon>Pterygota</taxon>
        <taxon>Neoptera</taxon>
        <taxon>Endopterygota</taxon>
        <taxon>Diptera</taxon>
        <taxon>Nematocera</taxon>
        <taxon>Sciaroidea</taxon>
        <taxon>Sciaridae</taxon>
        <taxon>Pseudolycoriella</taxon>
    </lineage>
</organism>
<dbReference type="GO" id="GO:0003714">
    <property type="term" value="F:transcription corepressor activity"/>
    <property type="evidence" value="ECO:0007669"/>
    <property type="project" value="InterPro"/>
</dbReference>
<dbReference type="SUPFAM" id="SSF49879">
    <property type="entry name" value="SMAD/FHA domain"/>
    <property type="match status" value="1"/>
</dbReference>
<dbReference type="PANTHER" id="PTHR46309">
    <property type="entry name" value="PHD FINGER PROTEIN 12"/>
    <property type="match status" value="1"/>
</dbReference>
<proteinExistence type="predicted"/>
<feature type="domain" description="FHA" evidence="6">
    <location>
        <begin position="683"/>
        <end position="737"/>
    </location>
</feature>
<dbReference type="AlphaFoldDB" id="A0A9Q0MR20"/>
<dbReference type="Gene3D" id="3.30.40.10">
    <property type="entry name" value="Zinc/RING finger domain, C3HC4 (zinc finger)"/>
    <property type="match status" value="2"/>
</dbReference>
<feature type="compositionally biased region" description="Basic and acidic residues" evidence="5">
    <location>
        <begin position="206"/>
        <end position="215"/>
    </location>
</feature>
<evidence type="ECO:0000259" key="6">
    <source>
        <dbReference type="PROSITE" id="PS50006"/>
    </source>
</evidence>
<evidence type="ECO:0000259" key="7">
    <source>
        <dbReference type="PROSITE" id="PS50016"/>
    </source>
</evidence>
<dbReference type="InterPro" id="IPR011011">
    <property type="entry name" value="Znf_FYVE_PHD"/>
</dbReference>
<dbReference type="Gene3D" id="2.60.200.20">
    <property type="match status" value="1"/>
</dbReference>
<evidence type="ECO:0000313" key="8">
    <source>
        <dbReference type="EMBL" id="KAJ6635399.1"/>
    </source>
</evidence>
<dbReference type="PROSITE" id="PS50016">
    <property type="entry name" value="ZF_PHD_2"/>
    <property type="match status" value="2"/>
</dbReference>
<comment type="caution">
    <text evidence="8">The sequence shown here is derived from an EMBL/GenBank/DDBJ whole genome shotgun (WGS) entry which is preliminary data.</text>
</comment>
<dbReference type="InterPro" id="IPR000253">
    <property type="entry name" value="FHA_dom"/>
</dbReference>
<feature type="domain" description="PHD-type" evidence="7">
    <location>
        <begin position="101"/>
        <end position="150"/>
    </location>
</feature>
<dbReference type="InterPro" id="IPR042163">
    <property type="entry name" value="PHF12"/>
</dbReference>
<dbReference type="CDD" id="cd15534">
    <property type="entry name" value="PHD2_PHF12_Rco1"/>
    <property type="match status" value="1"/>
</dbReference>
<dbReference type="Pfam" id="PF00628">
    <property type="entry name" value="PHD"/>
    <property type="match status" value="2"/>
</dbReference>
<protein>
    <submittedName>
        <fullName evidence="8">PHD finger protein 12</fullName>
    </submittedName>
</protein>
<evidence type="ECO:0000256" key="4">
    <source>
        <dbReference type="PROSITE-ProRule" id="PRU00146"/>
    </source>
</evidence>
<evidence type="ECO:0000256" key="1">
    <source>
        <dbReference type="ARBA" id="ARBA00022723"/>
    </source>
</evidence>
<dbReference type="PROSITE" id="PS50006">
    <property type="entry name" value="FHA_DOMAIN"/>
    <property type="match status" value="1"/>
</dbReference>
<name>A0A9Q0MR20_9DIPT</name>
<dbReference type="Gene3D" id="6.10.20.60">
    <property type="entry name" value="PHD finger protein 12"/>
    <property type="match status" value="1"/>
</dbReference>
<dbReference type="Proteomes" id="UP001151699">
    <property type="component" value="Chromosome C"/>
</dbReference>
<feature type="region of interest" description="Disordered" evidence="5">
    <location>
        <begin position="186"/>
        <end position="228"/>
    </location>
</feature>
<evidence type="ECO:0000313" key="9">
    <source>
        <dbReference type="Proteomes" id="UP001151699"/>
    </source>
</evidence>
<dbReference type="EMBL" id="WJQU01000004">
    <property type="protein sequence ID" value="KAJ6635399.1"/>
    <property type="molecule type" value="Genomic_DNA"/>
</dbReference>
<dbReference type="GO" id="GO:0000122">
    <property type="term" value="P:negative regulation of transcription by RNA polymerase II"/>
    <property type="evidence" value="ECO:0007669"/>
    <property type="project" value="TreeGrafter"/>
</dbReference>
<dbReference type="GO" id="GO:0070822">
    <property type="term" value="C:Sin3-type complex"/>
    <property type="evidence" value="ECO:0007669"/>
    <property type="project" value="TreeGrafter"/>
</dbReference>
<reference evidence="8" key="1">
    <citation type="submission" date="2022-07" db="EMBL/GenBank/DDBJ databases">
        <authorList>
            <person name="Trinca V."/>
            <person name="Uliana J.V.C."/>
            <person name="Torres T.T."/>
            <person name="Ward R.J."/>
            <person name="Monesi N."/>
        </authorList>
    </citation>
    <scope>NUCLEOTIDE SEQUENCE</scope>
    <source>
        <strain evidence="8">HSMRA1968</strain>
        <tissue evidence="8">Whole embryos</tissue>
    </source>
</reference>
<evidence type="ECO:0000256" key="3">
    <source>
        <dbReference type="ARBA" id="ARBA00022833"/>
    </source>
</evidence>
<dbReference type="OrthoDB" id="1919692at2759"/>
<dbReference type="FunFam" id="3.30.40.10:FF:000154">
    <property type="entry name" value="PHD finger protein 12"/>
    <property type="match status" value="1"/>
</dbReference>
<dbReference type="Pfam" id="PF00498">
    <property type="entry name" value="FHA"/>
    <property type="match status" value="1"/>
</dbReference>
<dbReference type="SUPFAM" id="SSF57903">
    <property type="entry name" value="FYVE/PHD zinc finger"/>
    <property type="match status" value="2"/>
</dbReference>
<evidence type="ECO:0000256" key="2">
    <source>
        <dbReference type="ARBA" id="ARBA00022771"/>
    </source>
</evidence>
<accession>A0A9Q0MR20</accession>
<evidence type="ECO:0000256" key="5">
    <source>
        <dbReference type="SAM" id="MobiDB-lite"/>
    </source>
</evidence>
<dbReference type="InterPro" id="IPR019787">
    <property type="entry name" value="Znf_PHD-finger"/>
</dbReference>
<sequence length="838" mass="96348">MFFQRNNFFKKVVLLNEVNATKFPIPVLWQDSVFVRVRTGFQWKRDECKCQCKSLHCKLFKRNCFQLIQELIKPPDEVNLKVNAKKSHPYCKRPGGRGHNRDNCDACEEGGELICCDRCPSSFHLTCHDPPLREEDIPSGMWLCLNCRMTKKVETSVVPADTPLIEKPTADQTTVSTADELCEDTTFETRKLRKRSNSHTSGVSGRSDKSAKQPQDRPSALTAPEVEKNKSPFDELIKAAAILNPRQFELPRNMNIYVQFPGDDRIEPTKNWAKKIKSTTKNKPHELDVQGMVPLPAKTCFYCRKSCKKAPLVACDYCSLFFHQDCLDPPLTALPTGLWMCPNHVEQFIDWKLVSSVSATERVKLWNQFSGPLDHETVKTEFLRKIHRQNPPFRYKVKSLPKERIQVPGIVEYHYKNRPKLLPSLQLIKRCENVYRNGVSHEVIHEDLSRMIDDELKAIRDANCKVDKFNEKYRADEIDVDMELEIKTEESTDNGNIEQELTHSNFRDQINEELKNLDESLIKQLAFRQLQEILHDNPNLVRQYQEESTGRAILQALLNKPVRNVPLPSQLLTKEDIERISREFTSPNKDAKADRSPSPCNNIDVYDYKKIKVEDGMMSNGFDDFRSDAEKAMGIANLLLEPVRNSKIRARALLTPVGDILNGKRWFSKYSSENTVYMDRRSLTIGTSPGSNVQLRKISQCPFISNKHATIFYDDVTRTYELLNYSEFGTEVNGQWYTCDFTERPSSPPRAGQCKDKDPKTLYEAVRSIIDKRRNIVREEVKTDEKSRISLPPLPQCDCNTRAPMINGWEGTAVLTHGSLIRFGCISYVFSVVQGEEF</sequence>
<keyword evidence="9" id="KW-1185">Reference proteome</keyword>
<dbReference type="InterPro" id="IPR019786">
    <property type="entry name" value="Zinc_finger_PHD-type_CS"/>
</dbReference>
<dbReference type="InterPro" id="IPR008984">
    <property type="entry name" value="SMAD_FHA_dom_sf"/>
</dbReference>
<dbReference type="InterPro" id="IPR031966">
    <property type="entry name" value="PHF12_MRG-bd"/>
</dbReference>
<dbReference type="PANTHER" id="PTHR46309:SF1">
    <property type="entry name" value="PHD FINGER PROTEIN 12"/>
    <property type="match status" value="1"/>
</dbReference>
<keyword evidence="3" id="KW-0862">Zinc</keyword>
<dbReference type="SMART" id="SM00249">
    <property type="entry name" value="PHD"/>
    <property type="match status" value="2"/>
</dbReference>